<dbReference type="GeneTree" id="ENSGT00940000161627"/>
<dbReference type="AlphaFoldDB" id="A0A8I3WJ25"/>
<keyword evidence="2" id="KW-1185">Reference proteome</keyword>
<reference evidence="1" key="2">
    <citation type="submission" date="2025-08" db="UniProtKB">
        <authorList>
            <consortium name="Ensembl"/>
        </authorList>
    </citation>
    <scope>IDENTIFICATION</scope>
</reference>
<evidence type="ECO:0000313" key="2">
    <source>
        <dbReference type="Proteomes" id="UP000008225"/>
    </source>
</evidence>
<name>A0A8I3WJ25_CALJA</name>
<dbReference type="Ensembl" id="ENSCJAT00000124174.1">
    <property type="protein sequence ID" value="ENSCJAP00000083956.1"/>
    <property type="gene ID" value="ENSCJAG00000082772.1"/>
</dbReference>
<proteinExistence type="predicted"/>
<reference evidence="1 2" key="1">
    <citation type="submission" date="2009-03" db="EMBL/GenBank/DDBJ databases">
        <authorList>
            <person name="Warren W."/>
            <person name="Ye L."/>
            <person name="Minx P."/>
            <person name="Worley K."/>
            <person name="Gibbs R."/>
            <person name="Wilson R.K."/>
        </authorList>
    </citation>
    <scope>NUCLEOTIDE SEQUENCE [LARGE SCALE GENOMIC DNA]</scope>
</reference>
<protein>
    <submittedName>
        <fullName evidence="1">Uncharacterized protein</fullName>
    </submittedName>
</protein>
<dbReference type="PANTHER" id="PTHR46254">
    <property type="entry name" value="PROTEIN GVQW1-RELATED"/>
    <property type="match status" value="1"/>
</dbReference>
<sequence length="99" mass="11284">SGRKYTQNISLIKDLYPKHIKHFFFQDGVLSVTQAGAQWCSLGSLQPPPPGFEQFSCLGFLSSWDYRCARHHVCLLFCIFSRDRVSPCWPALSRTSDLS</sequence>
<accession>A0A8I3WJ25</accession>
<dbReference type="Proteomes" id="UP000008225">
    <property type="component" value="Chromosome 3"/>
</dbReference>
<dbReference type="PANTHER" id="PTHR46254:SF6">
    <property type="entry name" value="HIGH MOBILITY GROUP AT-HOOK 2"/>
    <property type="match status" value="1"/>
</dbReference>
<reference evidence="1" key="3">
    <citation type="submission" date="2025-09" db="UniProtKB">
        <authorList>
            <consortium name="Ensembl"/>
        </authorList>
    </citation>
    <scope>IDENTIFICATION</scope>
</reference>
<organism evidence="1 2">
    <name type="scientific">Callithrix jacchus</name>
    <name type="common">White-tufted-ear marmoset</name>
    <name type="synonym">Simia Jacchus</name>
    <dbReference type="NCBI Taxonomy" id="9483"/>
    <lineage>
        <taxon>Eukaryota</taxon>
        <taxon>Metazoa</taxon>
        <taxon>Chordata</taxon>
        <taxon>Craniata</taxon>
        <taxon>Vertebrata</taxon>
        <taxon>Euteleostomi</taxon>
        <taxon>Mammalia</taxon>
        <taxon>Eutheria</taxon>
        <taxon>Euarchontoglires</taxon>
        <taxon>Primates</taxon>
        <taxon>Haplorrhini</taxon>
        <taxon>Platyrrhini</taxon>
        <taxon>Cebidae</taxon>
        <taxon>Callitrichinae</taxon>
        <taxon>Callithrix</taxon>
        <taxon>Callithrix</taxon>
    </lineage>
</organism>
<evidence type="ECO:0000313" key="1">
    <source>
        <dbReference type="Ensembl" id="ENSCJAP00000083956.1"/>
    </source>
</evidence>